<keyword evidence="2 5" id="KW-0812">Transmembrane</keyword>
<feature type="transmembrane region" description="Helical" evidence="5">
    <location>
        <begin position="262"/>
        <end position="280"/>
    </location>
</feature>
<evidence type="ECO:0000256" key="5">
    <source>
        <dbReference type="SAM" id="Phobius"/>
    </source>
</evidence>
<sequence length="286" mass="29563">MFKDNNVTLRAITLTLLAMLAFAGNSILCRLALKETEIDPASFTGIRLAAGALTLWLIVRLRSGSSSGAGNWWSALALFAYAAAFSLAYVQLSAATGALLLFGAVQTSMIGYGLVRGERLGPLQWLGVAVAIIGLVVLLLPGLDAPPLGAALWMLAAGVAWAVYSLRGRGAGDPTRVTAGNFIRALPFAALFCLLLWPSRSLDQPGVLYALLSGALASGVGYGLWYAALPLLATSTAATVQLSVPVITAIGGIVLLNEALTLPLLIACASILGGIALVVLNHRKPA</sequence>
<feature type="transmembrane region" description="Helical" evidence="5">
    <location>
        <begin position="236"/>
        <end position="256"/>
    </location>
</feature>
<evidence type="ECO:0000256" key="3">
    <source>
        <dbReference type="ARBA" id="ARBA00022989"/>
    </source>
</evidence>
<dbReference type="InterPro" id="IPR000620">
    <property type="entry name" value="EamA_dom"/>
</dbReference>
<feature type="transmembrane region" description="Helical" evidence="5">
    <location>
        <begin position="148"/>
        <end position="166"/>
    </location>
</feature>
<proteinExistence type="predicted"/>
<dbReference type="Pfam" id="PF00892">
    <property type="entry name" value="EamA"/>
    <property type="match status" value="2"/>
</dbReference>
<dbReference type="Proteomes" id="UP001486808">
    <property type="component" value="Unassembled WGS sequence"/>
</dbReference>
<dbReference type="EMBL" id="BAABWD010000001">
    <property type="protein sequence ID" value="GAA6130362.1"/>
    <property type="molecule type" value="Genomic_DNA"/>
</dbReference>
<feature type="transmembrane region" description="Helical" evidence="5">
    <location>
        <begin position="178"/>
        <end position="197"/>
    </location>
</feature>
<feature type="transmembrane region" description="Helical" evidence="5">
    <location>
        <begin position="71"/>
        <end position="90"/>
    </location>
</feature>
<dbReference type="InterPro" id="IPR050638">
    <property type="entry name" value="AA-Vitamin_Transporters"/>
</dbReference>
<reference evidence="7 8" key="1">
    <citation type="submission" date="2024-04" db="EMBL/GenBank/DDBJ databases">
        <title>Draft genome sequence of Halopseudomonas sabulinigri NBRC 116187.</title>
        <authorList>
            <person name="Miyakawa T."/>
            <person name="Kusuya Y."/>
            <person name="Miura T."/>
        </authorList>
    </citation>
    <scope>NUCLEOTIDE SEQUENCE [LARGE SCALE GENOMIC DNA]</scope>
    <source>
        <strain evidence="7 8">4NH20-0042</strain>
    </source>
</reference>
<protein>
    <submittedName>
        <fullName evidence="7">DMT family transporter</fullName>
    </submittedName>
</protein>
<feature type="transmembrane region" description="Helical" evidence="5">
    <location>
        <begin position="209"/>
        <end position="229"/>
    </location>
</feature>
<feature type="transmembrane region" description="Helical" evidence="5">
    <location>
        <begin position="40"/>
        <end position="59"/>
    </location>
</feature>
<gene>
    <name evidence="7" type="ORF">NBRC116187_07220</name>
</gene>
<accession>A0ABP9ZLN7</accession>
<evidence type="ECO:0000256" key="4">
    <source>
        <dbReference type="ARBA" id="ARBA00023136"/>
    </source>
</evidence>
<dbReference type="Gene3D" id="1.10.3730.20">
    <property type="match status" value="1"/>
</dbReference>
<dbReference type="SUPFAM" id="SSF103481">
    <property type="entry name" value="Multidrug resistance efflux transporter EmrE"/>
    <property type="match status" value="2"/>
</dbReference>
<evidence type="ECO:0000313" key="7">
    <source>
        <dbReference type="EMBL" id="GAA6130362.1"/>
    </source>
</evidence>
<comment type="caution">
    <text evidence="7">The sequence shown here is derived from an EMBL/GenBank/DDBJ whole genome shotgun (WGS) entry which is preliminary data.</text>
</comment>
<feature type="domain" description="EamA" evidence="6">
    <location>
        <begin position="150"/>
        <end position="279"/>
    </location>
</feature>
<keyword evidence="8" id="KW-1185">Reference proteome</keyword>
<feature type="transmembrane region" description="Helical" evidence="5">
    <location>
        <begin position="96"/>
        <end position="115"/>
    </location>
</feature>
<evidence type="ECO:0000313" key="8">
    <source>
        <dbReference type="Proteomes" id="UP001486808"/>
    </source>
</evidence>
<dbReference type="InterPro" id="IPR037185">
    <property type="entry name" value="EmrE-like"/>
</dbReference>
<evidence type="ECO:0000259" key="6">
    <source>
        <dbReference type="Pfam" id="PF00892"/>
    </source>
</evidence>
<feature type="transmembrane region" description="Helical" evidence="5">
    <location>
        <begin position="122"/>
        <end position="142"/>
    </location>
</feature>
<keyword evidence="3 5" id="KW-1133">Transmembrane helix</keyword>
<dbReference type="PANTHER" id="PTHR32322">
    <property type="entry name" value="INNER MEMBRANE TRANSPORTER"/>
    <property type="match status" value="1"/>
</dbReference>
<dbReference type="PANTHER" id="PTHR32322:SF9">
    <property type="entry name" value="AMINO-ACID METABOLITE EFFLUX PUMP-RELATED"/>
    <property type="match status" value="1"/>
</dbReference>
<organism evidence="7 8">
    <name type="scientific">Halopseudomonas sabulinigri</name>
    <dbReference type="NCBI Taxonomy" id="472181"/>
    <lineage>
        <taxon>Bacteria</taxon>
        <taxon>Pseudomonadati</taxon>
        <taxon>Pseudomonadota</taxon>
        <taxon>Gammaproteobacteria</taxon>
        <taxon>Pseudomonadales</taxon>
        <taxon>Pseudomonadaceae</taxon>
        <taxon>Halopseudomonas</taxon>
    </lineage>
</organism>
<name>A0ABP9ZLN7_9GAMM</name>
<evidence type="ECO:0000256" key="2">
    <source>
        <dbReference type="ARBA" id="ARBA00022692"/>
    </source>
</evidence>
<feature type="domain" description="EamA" evidence="6">
    <location>
        <begin position="10"/>
        <end position="139"/>
    </location>
</feature>
<feature type="transmembrane region" description="Helical" evidence="5">
    <location>
        <begin position="7"/>
        <end position="28"/>
    </location>
</feature>
<evidence type="ECO:0000256" key="1">
    <source>
        <dbReference type="ARBA" id="ARBA00004141"/>
    </source>
</evidence>
<keyword evidence="4 5" id="KW-0472">Membrane</keyword>
<comment type="subcellular location">
    <subcellularLocation>
        <location evidence="1">Membrane</location>
        <topology evidence="1">Multi-pass membrane protein</topology>
    </subcellularLocation>
</comment>